<evidence type="ECO:0000313" key="2">
    <source>
        <dbReference type="Proteomes" id="UP000472264"/>
    </source>
</evidence>
<keyword evidence="2" id="KW-1185">Reference proteome</keyword>
<dbReference type="Proteomes" id="UP000472264">
    <property type="component" value="Chromosome 12"/>
</dbReference>
<dbReference type="InParanoid" id="A0A665UBN0"/>
<dbReference type="AlphaFoldDB" id="A0A665UBN0"/>
<accession>A0A665UBN0</accession>
<proteinExistence type="predicted"/>
<name>A0A665UBN0_ECHNA</name>
<reference evidence="1" key="2">
    <citation type="submission" date="2025-08" db="UniProtKB">
        <authorList>
            <consortium name="Ensembl"/>
        </authorList>
    </citation>
    <scope>IDENTIFICATION</scope>
</reference>
<reference evidence="1" key="3">
    <citation type="submission" date="2025-09" db="UniProtKB">
        <authorList>
            <consortium name="Ensembl"/>
        </authorList>
    </citation>
    <scope>IDENTIFICATION</scope>
</reference>
<evidence type="ECO:0000313" key="1">
    <source>
        <dbReference type="Ensembl" id="ENSENLP00000016857.1"/>
    </source>
</evidence>
<organism evidence="1 2">
    <name type="scientific">Echeneis naucrates</name>
    <name type="common">Live sharksucker</name>
    <dbReference type="NCBI Taxonomy" id="173247"/>
    <lineage>
        <taxon>Eukaryota</taxon>
        <taxon>Metazoa</taxon>
        <taxon>Chordata</taxon>
        <taxon>Craniata</taxon>
        <taxon>Vertebrata</taxon>
        <taxon>Euteleostomi</taxon>
        <taxon>Actinopterygii</taxon>
        <taxon>Neopterygii</taxon>
        <taxon>Teleostei</taxon>
        <taxon>Neoteleostei</taxon>
        <taxon>Acanthomorphata</taxon>
        <taxon>Carangaria</taxon>
        <taxon>Carangiformes</taxon>
        <taxon>Echeneidae</taxon>
        <taxon>Echeneis</taxon>
    </lineage>
</organism>
<reference evidence="1" key="1">
    <citation type="submission" date="2021-04" db="EMBL/GenBank/DDBJ databases">
        <authorList>
            <consortium name="Wellcome Sanger Institute Data Sharing"/>
        </authorList>
    </citation>
    <scope>NUCLEOTIDE SEQUENCE [LARGE SCALE GENOMIC DNA]</scope>
</reference>
<protein>
    <submittedName>
        <fullName evidence="1">Uncharacterized protein</fullName>
    </submittedName>
</protein>
<dbReference type="Ensembl" id="ENSENLT00000017475.1">
    <property type="protein sequence ID" value="ENSENLP00000016857.1"/>
    <property type="gene ID" value="ENSENLG00000007767.1"/>
</dbReference>
<sequence>MSEYSHSSRSLFSLSKLSRRKLDLYVSTKSSCLLVYWHVDLPQEMSQGWIHYMIHGPGTACCFCTRGYCDSSCGR</sequence>